<evidence type="ECO:0000256" key="1">
    <source>
        <dbReference type="SAM" id="Phobius"/>
    </source>
</evidence>
<dbReference type="AlphaFoldDB" id="B3QUH6"/>
<keyword evidence="4" id="KW-1185">Reference proteome</keyword>
<dbReference type="OrthoDB" id="9807384at2"/>
<name>B3QUH6_CHLT3</name>
<sequence>MMKSLINKIWALLLYGLLVALPQVSAAAEPSVSVEVSTDTCTIGDNIFYTLRVLHEPSVSVAYPTEADTIFAPFEIRKLERHSETNAERVQDDLHYTLTIFETGLHYVPPIILRYIEDQPGAAEGKLQVPAKPVFVRSVLDSTQKSIADIKPVQTPDLPAWIYAAVIAGIALVALIAYLIYKAKNRQTPATTSKPKPQKPPYDEAMEKLSALKQYPFETEVHYRNYYTDLSDALRVFLERFYQIPAQEQLTAEIHSAMLKAQLREQAENAKLILEKADLVKFAKYYPSKLEAGESLQLAIKVVEVAKPTVQQAPASMEDAETKS</sequence>
<evidence type="ECO:0000313" key="3">
    <source>
        <dbReference type="EMBL" id="ACF12882.1"/>
    </source>
</evidence>
<keyword evidence="1" id="KW-1133">Transmembrane helix</keyword>
<evidence type="ECO:0000256" key="2">
    <source>
        <dbReference type="SAM" id="SignalP"/>
    </source>
</evidence>
<gene>
    <name evidence="3" type="ordered locus">Ctha_0411</name>
</gene>
<dbReference type="HOGENOM" id="CLU_060895_0_0_10"/>
<feature type="chain" id="PRO_5002795774" description="Protein BatD" evidence="2">
    <location>
        <begin position="27"/>
        <end position="324"/>
    </location>
</feature>
<organism evidence="3 4">
    <name type="scientific">Chloroherpeton thalassium (strain ATCC 35110 / GB-78)</name>
    <dbReference type="NCBI Taxonomy" id="517418"/>
    <lineage>
        <taxon>Bacteria</taxon>
        <taxon>Pseudomonadati</taxon>
        <taxon>Chlorobiota</taxon>
        <taxon>Chlorobiia</taxon>
        <taxon>Chlorobiales</taxon>
        <taxon>Chloroherpetonaceae</taxon>
        <taxon>Chloroherpeton</taxon>
    </lineage>
</organism>
<protein>
    <recommendedName>
        <fullName evidence="5">Protein BatD</fullName>
    </recommendedName>
</protein>
<keyword evidence="1" id="KW-0472">Membrane</keyword>
<dbReference type="STRING" id="517418.Ctha_0411"/>
<feature type="transmembrane region" description="Helical" evidence="1">
    <location>
        <begin position="160"/>
        <end position="181"/>
    </location>
</feature>
<feature type="signal peptide" evidence="2">
    <location>
        <begin position="1"/>
        <end position="26"/>
    </location>
</feature>
<dbReference type="RefSeq" id="WP_012498966.1">
    <property type="nucleotide sequence ID" value="NC_011026.1"/>
</dbReference>
<keyword evidence="1" id="KW-0812">Transmembrane</keyword>
<keyword evidence="2" id="KW-0732">Signal</keyword>
<dbReference type="eggNOG" id="COG3088">
    <property type="taxonomic scope" value="Bacteria"/>
</dbReference>
<dbReference type="Proteomes" id="UP000001208">
    <property type="component" value="Chromosome"/>
</dbReference>
<dbReference type="EMBL" id="CP001100">
    <property type="protein sequence ID" value="ACF12882.1"/>
    <property type="molecule type" value="Genomic_DNA"/>
</dbReference>
<evidence type="ECO:0000313" key="4">
    <source>
        <dbReference type="Proteomes" id="UP000001208"/>
    </source>
</evidence>
<accession>B3QUH6</accession>
<dbReference type="KEGG" id="cts:Ctha_0411"/>
<evidence type="ECO:0008006" key="5">
    <source>
        <dbReference type="Google" id="ProtNLM"/>
    </source>
</evidence>
<reference evidence="3 4" key="1">
    <citation type="submission" date="2008-06" db="EMBL/GenBank/DDBJ databases">
        <title>Complete sequence of Chloroherpeton thalassium ATCC 35110.</title>
        <authorList>
            <consortium name="US DOE Joint Genome Institute"/>
            <person name="Lucas S."/>
            <person name="Copeland A."/>
            <person name="Lapidus A."/>
            <person name="Glavina del Rio T."/>
            <person name="Dalin E."/>
            <person name="Tice H."/>
            <person name="Bruce D."/>
            <person name="Goodwin L."/>
            <person name="Pitluck S."/>
            <person name="Schmutz J."/>
            <person name="Larimer F."/>
            <person name="Land M."/>
            <person name="Hauser L."/>
            <person name="Kyrpides N."/>
            <person name="Mikhailova N."/>
            <person name="Liu Z."/>
            <person name="Li T."/>
            <person name="Zhao F."/>
            <person name="Overmann J."/>
            <person name="Bryant D.A."/>
            <person name="Richardson P."/>
        </authorList>
    </citation>
    <scope>NUCLEOTIDE SEQUENCE [LARGE SCALE GENOMIC DNA]</scope>
    <source>
        <strain evidence="4">ATCC 35110 / GB-78</strain>
    </source>
</reference>
<proteinExistence type="predicted"/>